<evidence type="ECO:0000313" key="3">
    <source>
        <dbReference type="EMBL" id="MDY0408305.1"/>
    </source>
</evidence>
<dbReference type="PANTHER" id="PTHR12835:SF5">
    <property type="entry name" value="BIOTIN--PROTEIN LIGASE"/>
    <property type="match status" value="1"/>
</dbReference>
<dbReference type="PANTHER" id="PTHR12835">
    <property type="entry name" value="BIOTIN PROTEIN LIGASE"/>
    <property type="match status" value="1"/>
</dbReference>
<organism evidence="3 4">
    <name type="scientific">Paracerasibacillus soli</name>
    <dbReference type="NCBI Taxonomy" id="480284"/>
    <lineage>
        <taxon>Bacteria</taxon>
        <taxon>Bacillati</taxon>
        <taxon>Bacillota</taxon>
        <taxon>Bacilli</taxon>
        <taxon>Bacillales</taxon>
        <taxon>Bacillaceae</taxon>
        <taxon>Paracerasibacillus</taxon>
    </lineage>
</organism>
<sequence>MQELKRDGYIIEGIPRKGYKIISFPNKLSENTIQWGLNTKWLGQHIVHKNSTTSTQTIAHELAMDGAKHGTIVVADEQTAGKGRMNRAWHSSKGKGIWLSLILRPAILPHKAPQLTLLTATVLAHVISELGLQPYIKWPNDIIINNKKAAGILTEMKAEQDQIQYVVIGIGINVNQTITDLPVEIQNIATSLKIELQESLIISELIQKLLSQFEKKYEQFIQFGFQTIKENLGRLWI</sequence>
<keyword evidence="4" id="KW-1185">Reference proteome</keyword>
<dbReference type="InterPro" id="IPR004143">
    <property type="entry name" value="BPL_LPL_catalytic"/>
</dbReference>
<dbReference type="RefSeq" id="WP_320379050.1">
    <property type="nucleotide sequence ID" value="NZ_JAWDIQ010000001.1"/>
</dbReference>
<dbReference type="CDD" id="cd16442">
    <property type="entry name" value="BPL"/>
    <property type="match status" value="1"/>
</dbReference>
<dbReference type="Proteomes" id="UP001275315">
    <property type="component" value="Unassembled WGS sequence"/>
</dbReference>
<proteinExistence type="predicted"/>
<evidence type="ECO:0000313" key="4">
    <source>
        <dbReference type="Proteomes" id="UP001275315"/>
    </source>
</evidence>
<evidence type="ECO:0000256" key="1">
    <source>
        <dbReference type="ARBA" id="ARBA00022598"/>
    </source>
</evidence>
<dbReference type="InterPro" id="IPR045864">
    <property type="entry name" value="aa-tRNA-synth_II/BPL/LPL"/>
</dbReference>
<dbReference type="Pfam" id="PF03099">
    <property type="entry name" value="BPL_LplA_LipB"/>
    <property type="match status" value="1"/>
</dbReference>
<gene>
    <name evidence="3" type="ORF">RWD45_06660</name>
</gene>
<dbReference type="InterPro" id="IPR004408">
    <property type="entry name" value="Biotin_CoA_COase_ligase"/>
</dbReference>
<feature type="domain" description="BPL/LPL catalytic" evidence="2">
    <location>
        <begin position="31"/>
        <end position="221"/>
    </location>
</feature>
<dbReference type="GO" id="GO:0004077">
    <property type="term" value="F:biotin--[biotin carboxyl-carrier protein] ligase activity"/>
    <property type="evidence" value="ECO:0007669"/>
    <property type="project" value="UniProtKB-EC"/>
</dbReference>
<dbReference type="NCBIfam" id="TIGR00121">
    <property type="entry name" value="birA_ligase"/>
    <property type="match status" value="1"/>
</dbReference>
<dbReference type="Gene3D" id="3.30.930.10">
    <property type="entry name" value="Bira Bifunctional Protein, Domain 2"/>
    <property type="match status" value="1"/>
</dbReference>
<accession>A0ABU5CQ03</accession>
<comment type="caution">
    <text evidence="3">The sequence shown here is derived from an EMBL/GenBank/DDBJ whole genome shotgun (WGS) entry which is preliminary data.</text>
</comment>
<dbReference type="PROSITE" id="PS51733">
    <property type="entry name" value="BPL_LPL_CATALYTIC"/>
    <property type="match status" value="1"/>
</dbReference>
<dbReference type="EC" id="6.3.4.15" evidence="3"/>
<keyword evidence="1 3" id="KW-0436">Ligase</keyword>
<protein>
    <submittedName>
        <fullName evidence="3">Biotin--[acetyl-CoA-carboxylase] ligase</fullName>
        <ecNumber evidence="3">6.3.4.15</ecNumber>
    </submittedName>
</protein>
<dbReference type="SUPFAM" id="SSF55681">
    <property type="entry name" value="Class II aaRS and biotin synthetases"/>
    <property type="match status" value="1"/>
</dbReference>
<name>A0ABU5CQ03_9BACI</name>
<evidence type="ECO:0000259" key="2">
    <source>
        <dbReference type="PROSITE" id="PS51733"/>
    </source>
</evidence>
<dbReference type="EMBL" id="JAWDIQ010000001">
    <property type="protein sequence ID" value="MDY0408305.1"/>
    <property type="molecule type" value="Genomic_DNA"/>
</dbReference>
<reference evidence="3 4" key="1">
    <citation type="submission" date="2023-10" db="EMBL/GenBank/DDBJ databases">
        <title>Virgibacillus soli CC-YMP-6 genome.</title>
        <authorList>
            <person name="Miliotis G."/>
            <person name="Sengupta P."/>
            <person name="Hameed A."/>
            <person name="Chuvochina M."/>
            <person name="Mcdonagh F."/>
            <person name="Simpson A.C."/>
            <person name="Singh N.K."/>
            <person name="Rekha P.D."/>
            <person name="Raman K."/>
            <person name="Hugenholtz P."/>
            <person name="Venkateswaran K."/>
        </authorList>
    </citation>
    <scope>NUCLEOTIDE SEQUENCE [LARGE SCALE GENOMIC DNA]</scope>
    <source>
        <strain evidence="3 4">CC-YMP-6</strain>
    </source>
</reference>